<feature type="region of interest" description="Disordered" evidence="1">
    <location>
        <begin position="141"/>
        <end position="195"/>
    </location>
</feature>
<dbReference type="AlphaFoldDB" id="A0A834BQT9"/>
<proteinExistence type="predicted"/>
<protein>
    <submittedName>
        <fullName evidence="2">Uncharacterized protein</fullName>
    </submittedName>
</protein>
<evidence type="ECO:0000313" key="3">
    <source>
        <dbReference type="Proteomes" id="UP000646548"/>
    </source>
</evidence>
<feature type="compositionally biased region" description="Basic and acidic residues" evidence="1">
    <location>
        <begin position="165"/>
        <end position="178"/>
    </location>
</feature>
<feature type="compositionally biased region" description="Basic residues" evidence="1">
    <location>
        <begin position="150"/>
        <end position="159"/>
    </location>
</feature>
<dbReference type="Proteomes" id="UP000646548">
    <property type="component" value="Unassembled WGS sequence"/>
</dbReference>
<organism evidence="2 3">
    <name type="scientific">Oryzias melastigma</name>
    <name type="common">Marine medaka</name>
    <dbReference type="NCBI Taxonomy" id="30732"/>
    <lineage>
        <taxon>Eukaryota</taxon>
        <taxon>Metazoa</taxon>
        <taxon>Chordata</taxon>
        <taxon>Craniata</taxon>
        <taxon>Vertebrata</taxon>
        <taxon>Euteleostomi</taxon>
        <taxon>Actinopterygii</taxon>
        <taxon>Neopterygii</taxon>
        <taxon>Teleostei</taxon>
        <taxon>Neoteleostei</taxon>
        <taxon>Acanthomorphata</taxon>
        <taxon>Ovalentaria</taxon>
        <taxon>Atherinomorphae</taxon>
        <taxon>Beloniformes</taxon>
        <taxon>Adrianichthyidae</taxon>
        <taxon>Oryziinae</taxon>
        <taxon>Oryzias</taxon>
    </lineage>
</organism>
<comment type="caution">
    <text evidence="2">The sequence shown here is derived from an EMBL/GenBank/DDBJ whole genome shotgun (WGS) entry which is preliminary data.</text>
</comment>
<dbReference type="EMBL" id="WKFB01001030">
    <property type="protein sequence ID" value="KAF6715720.1"/>
    <property type="molecule type" value="Genomic_DNA"/>
</dbReference>
<evidence type="ECO:0000313" key="2">
    <source>
        <dbReference type="EMBL" id="KAF6715720.1"/>
    </source>
</evidence>
<gene>
    <name evidence="2" type="ORF">FQA47_014199</name>
</gene>
<name>A0A834BQT9_ORYME</name>
<accession>A0A834BQT9</accession>
<sequence length="195" mass="21301">MTTRRRSFMVGTHVHNADLPYSAEGCGWNESSPEWAQPERAVECASSHTAAGSGLCEQLPALVFVNSDLSELESSRFSVEWTNKPACYVTMQTSVQLSWEVGWKAQEDSSNNQPSCQWDQTGCGSHAQAGRLITECSVPASSAQSSGSAQHRRGARHSCQHQGQRRSERAEPPPDRHTGTVTTGEGLTRRDKRGV</sequence>
<reference evidence="2" key="1">
    <citation type="journal article" name="BMC Genomics">
        <title>Long-read sequencing and de novo genome assembly of marine medaka (Oryzias melastigma).</title>
        <authorList>
            <person name="Liang P."/>
            <person name="Saqib H.S.A."/>
            <person name="Ni X."/>
            <person name="Shen Y."/>
        </authorList>
    </citation>
    <scope>NUCLEOTIDE SEQUENCE</scope>
    <source>
        <strain evidence="2">Bigg-433</strain>
    </source>
</reference>
<evidence type="ECO:0000256" key="1">
    <source>
        <dbReference type="SAM" id="MobiDB-lite"/>
    </source>
</evidence>